<dbReference type="Proteomes" id="UP001174936">
    <property type="component" value="Unassembled WGS sequence"/>
</dbReference>
<gene>
    <name evidence="1" type="ORF">B0T16DRAFT_197478</name>
</gene>
<dbReference type="AlphaFoldDB" id="A0AA40CPG1"/>
<comment type="caution">
    <text evidence="1">The sequence shown here is derived from an EMBL/GenBank/DDBJ whole genome shotgun (WGS) entry which is preliminary data.</text>
</comment>
<reference evidence="1" key="1">
    <citation type="submission" date="2023-06" db="EMBL/GenBank/DDBJ databases">
        <title>Genome-scale phylogeny and comparative genomics of the fungal order Sordariales.</title>
        <authorList>
            <consortium name="Lawrence Berkeley National Laboratory"/>
            <person name="Hensen N."/>
            <person name="Bonometti L."/>
            <person name="Westerberg I."/>
            <person name="Brannstrom I.O."/>
            <person name="Guillou S."/>
            <person name="Cros-Aarteil S."/>
            <person name="Calhoun S."/>
            <person name="Haridas S."/>
            <person name="Kuo A."/>
            <person name="Mondo S."/>
            <person name="Pangilinan J."/>
            <person name="Riley R."/>
            <person name="Labutti K."/>
            <person name="Andreopoulos B."/>
            <person name="Lipzen A."/>
            <person name="Chen C."/>
            <person name="Yanf M."/>
            <person name="Daum C."/>
            <person name="Ng V."/>
            <person name="Clum A."/>
            <person name="Steindorff A."/>
            <person name="Ohm R."/>
            <person name="Martin F."/>
            <person name="Silar P."/>
            <person name="Natvig D."/>
            <person name="Lalanne C."/>
            <person name="Gautier V."/>
            <person name="Ament-Velasquez S.L."/>
            <person name="Kruys A."/>
            <person name="Hutchinson M.I."/>
            <person name="Powell A.J."/>
            <person name="Barry K."/>
            <person name="Miller A.N."/>
            <person name="Grigoriev I.V."/>
            <person name="Debuchy R."/>
            <person name="Gladieux P."/>
            <person name="Thoren M.H."/>
            <person name="Johannesson H."/>
        </authorList>
    </citation>
    <scope>NUCLEOTIDE SEQUENCE</scope>
    <source>
        <strain evidence="1">SMH2532-1</strain>
    </source>
</reference>
<keyword evidence="2" id="KW-1185">Reference proteome</keyword>
<proteinExistence type="predicted"/>
<organism evidence="1 2">
    <name type="scientific">Cercophora newfieldiana</name>
    <dbReference type="NCBI Taxonomy" id="92897"/>
    <lineage>
        <taxon>Eukaryota</taxon>
        <taxon>Fungi</taxon>
        <taxon>Dikarya</taxon>
        <taxon>Ascomycota</taxon>
        <taxon>Pezizomycotina</taxon>
        <taxon>Sordariomycetes</taxon>
        <taxon>Sordariomycetidae</taxon>
        <taxon>Sordariales</taxon>
        <taxon>Lasiosphaeriaceae</taxon>
        <taxon>Cercophora</taxon>
    </lineage>
</organism>
<dbReference type="EMBL" id="JAULSV010000005">
    <property type="protein sequence ID" value="KAK0644494.1"/>
    <property type="molecule type" value="Genomic_DNA"/>
</dbReference>
<evidence type="ECO:0000313" key="2">
    <source>
        <dbReference type="Proteomes" id="UP001174936"/>
    </source>
</evidence>
<name>A0AA40CPG1_9PEZI</name>
<sequence length="60" mass="6955">MMPIPNLRQPPPSPDPHKVHLNWVYRTISPMEFSHVVVIPYKQTAPTACIRDYALTKSKR</sequence>
<evidence type="ECO:0000313" key="1">
    <source>
        <dbReference type="EMBL" id="KAK0644494.1"/>
    </source>
</evidence>
<protein>
    <submittedName>
        <fullName evidence="1">Uncharacterized protein</fullName>
    </submittedName>
</protein>
<accession>A0AA40CPG1</accession>